<dbReference type="Gene3D" id="3.40.50.1820">
    <property type="entry name" value="alpha/beta hydrolase"/>
    <property type="match status" value="1"/>
</dbReference>
<name>A0A4Y8MJL7_9BURK</name>
<protein>
    <recommendedName>
        <fullName evidence="3">Xaa-Pro dipeptidyl-peptidase-like domain-containing protein</fullName>
    </recommendedName>
</protein>
<dbReference type="GO" id="GO:0052689">
    <property type="term" value="F:carboxylic ester hydrolase activity"/>
    <property type="evidence" value="ECO:0007669"/>
    <property type="project" value="UniProtKB-ARBA"/>
</dbReference>
<keyword evidence="2" id="KW-0732">Signal</keyword>
<evidence type="ECO:0000256" key="2">
    <source>
        <dbReference type="SAM" id="SignalP"/>
    </source>
</evidence>
<organism evidence="4 5">
    <name type="scientific">Paraburkholderia dipogonis</name>
    <dbReference type="NCBI Taxonomy" id="1211383"/>
    <lineage>
        <taxon>Bacteria</taxon>
        <taxon>Pseudomonadati</taxon>
        <taxon>Pseudomonadota</taxon>
        <taxon>Betaproteobacteria</taxon>
        <taxon>Burkholderiales</taxon>
        <taxon>Burkholderiaceae</taxon>
        <taxon>Paraburkholderia</taxon>
    </lineage>
</organism>
<gene>
    <name evidence="4" type="ORF">E2553_40380</name>
</gene>
<evidence type="ECO:0000259" key="3">
    <source>
        <dbReference type="Pfam" id="PF02129"/>
    </source>
</evidence>
<comment type="caution">
    <text evidence="4">The sequence shown here is derived from an EMBL/GenBank/DDBJ whole genome shotgun (WGS) entry which is preliminary data.</text>
</comment>
<dbReference type="GeneID" id="97309507"/>
<dbReference type="AlphaFoldDB" id="A0A4Y8MJL7"/>
<evidence type="ECO:0000313" key="5">
    <source>
        <dbReference type="Proteomes" id="UP000297385"/>
    </source>
</evidence>
<feature type="domain" description="Xaa-Pro dipeptidyl-peptidase-like" evidence="3">
    <location>
        <begin position="55"/>
        <end position="191"/>
    </location>
</feature>
<dbReference type="InterPro" id="IPR000383">
    <property type="entry name" value="Xaa-Pro-like_dom"/>
</dbReference>
<evidence type="ECO:0000313" key="4">
    <source>
        <dbReference type="EMBL" id="TFE37666.1"/>
    </source>
</evidence>
<dbReference type="PANTHER" id="PTHR22946">
    <property type="entry name" value="DIENELACTONE HYDROLASE DOMAIN-CONTAINING PROTEIN-RELATED"/>
    <property type="match status" value="1"/>
</dbReference>
<feature type="chain" id="PRO_5021278235" description="Xaa-Pro dipeptidyl-peptidase-like domain-containing protein" evidence="2">
    <location>
        <begin position="27"/>
        <end position="485"/>
    </location>
</feature>
<dbReference type="RefSeq" id="WP_134466188.1">
    <property type="nucleotide sequence ID" value="NZ_JBHMFL010000138.1"/>
</dbReference>
<dbReference type="Pfam" id="PF02129">
    <property type="entry name" value="Peptidase_S15"/>
    <property type="match status" value="1"/>
</dbReference>
<dbReference type="SUPFAM" id="SSF53474">
    <property type="entry name" value="alpha/beta-Hydrolases"/>
    <property type="match status" value="1"/>
</dbReference>
<evidence type="ECO:0000256" key="1">
    <source>
        <dbReference type="ARBA" id="ARBA00022801"/>
    </source>
</evidence>
<reference evidence="4 5" key="1">
    <citation type="submission" date="2019-03" db="EMBL/GenBank/DDBJ databases">
        <title>Complete Genome Sequence of Paraburkholderia dipogonis ICMP 19430T, a Nitrogen-fixing Symbiont of the South African Invasive Legume Dipogon lignosus in New Zealand.</title>
        <authorList>
            <person name="De Meyer S.E."/>
        </authorList>
    </citation>
    <scope>NUCLEOTIDE SEQUENCE [LARGE SCALE GENOMIC DNA]</scope>
    <source>
        <strain evidence="4 5">ICMP 19430</strain>
    </source>
</reference>
<proteinExistence type="predicted"/>
<accession>A0A4Y8MJL7</accession>
<feature type="signal peptide" evidence="2">
    <location>
        <begin position="1"/>
        <end position="26"/>
    </location>
</feature>
<dbReference type="EMBL" id="SNVI01000005">
    <property type="protein sequence ID" value="TFE37666.1"/>
    <property type="molecule type" value="Genomic_DNA"/>
</dbReference>
<sequence>MTLIKNRILFLVFSLLFSTVVRIARADDASDALKAPDASLNESVLSVPGDPERPVTLQVTVYVPSGPGPFPLAVMNHGSTSSEPPAQQPRYHLTFSAYYFLSRGYAVAMPMMRGYAGSKGVLSKYGCDDEMTGMDAARDIRAVIDYMRQQPGIDGSRIVVAGQSFGGWNTLALGALHVPDVKALISFAGGMKESDCDSPDLSLIDAAGHLGARTAIPSIWFFGDNDSIFPPATWHGMYEHYTAAGGQAELVAYGRFGNDSHNMLGSGEALPIWVPKVDAFLGRIGLPNRPIHPEYMPSVAPPPSHYANIEDATAVPYLGDQGAVYYQQFLKKPLPRALAIGLNGASSYSGGFDPRARALKACEQRTRNCQLYAVDNDVVWVRPTPEPPPTHFAGIDDQGAVPYLNAQGRDGYAKFLAMRRPRAFAIAADGGWDAASLGADPVAYALNACSRVHRNCRLYAVDGDIVWPETEHATQGASRGNATGK</sequence>
<dbReference type="InterPro" id="IPR050261">
    <property type="entry name" value="FrsA_esterase"/>
</dbReference>
<dbReference type="Proteomes" id="UP000297385">
    <property type="component" value="Unassembled WGS sequence"/>
</dbReference>
<dbReference type="PANTHER" id="PTHR22946:SF9">
    <property type="entry name" value="POLYKETIDE TRANSFERASE AF380"/>
    <property type="match status" value="1"/>
</dbReference>
<dbReference type="InterPro" id="IPR029058">
    <property type="entry name" value="AB_hydrolase_fold"/>
</dbReference>
<keyword evidence="1" id="KW-0378">Hydrolase</keyword>